<evidence type="ECO:0000256" key="4">
    <source>
        <dbReference type="ARBA" id="ARBA00023239"/>
    </source>
</evidence>
<protein>
    <recommendedName>
        <fullName evidence="5">CENP-V/GFA domain-containing protein</fullName>
    </recommendedName>
</protein>
<dbReference type="GO" id="GO:0046872">
    <property type="term" value="F:metal ion binding"/>
    <property type="evidence" value="ECO:0007669"/>
    <property type="project" value="UniProtKB-KW"/>
</dbReference>
<feature type="domain" description="CENP-V/GFA" evidence="5">
    <location>
        <begin position="3"/>
        <end position="120"/>
    </location>
</feature>
<dbReference type="Proteomes" id="UP001220324">
    <property type="component" value="Unassembled WGS sequence"/>
</dbReference>
<dbReference type="GO" id="GO:0016846">
    <property type="term" value="F:carbon-sulfur lyase activity"/>
    <property type="evidence" value="ECO:0007669"/>
    <property type="project" value="InterPro"/>
</dbReference>
<dbReference type="Gene3D" id="3.90.1590.10">
    <property type="entry name" value="glutathione-dependent formaldehyde- activating enzyme (gfa)"/>
    <property type="match status" value="1"/>
</dbReference>
<name>A0AAD6D3I2_9EURO</name>
<dbReference type="InterPro" id="IPR006913">
    <property type="entry name" value="CENP-V/GFA"/>
</dbReference>
<gene>
    <name evidence="6" type="ORF">N7494_004886</name>
</gene>
<comment type="caution">
    <text evidence="6">The sequence shown here is derived from an EMBL/GenBank/DDBJ whole genome shotgun (WGS) entry which is preliminary data.</text>
</comment>
<sequence length="120" mass="13041">MSYTGHCNCESIHVTLPEQPPKTGVCHCSNCKRVGGAFSVNYFVPEDDLTIDDPNKTLKIFVDSKTASGHVIQRNFCSNCGSAIFTKSPKAPGKVFLKATLFDTVSPKGGEVFGEQRLEL</sequence>
<dbReference type="AlphaFoldDB" id="A0AAD6D3I2"/>
<evidence type="ECO:0000256" key="3">
    <source>
        <dbReference type="ARBA" id="ARBA00022833"/>
    </source>
</evidence>
<dbReference type="PANTHER" id="PTHR33337:SF40">
    <property type="entry name" value="CENP-V_GFA DOMAIN-CONTAINING PROTEIN-RELATED"/>
    <property type="match status" value="1"/>
</dbReference>
<dbReference type="InterPro" id="IPR011057">
    <property type="entry name" value="Mss4-like_sf"/>
</dbReference>
<dbReference type="PROSITE" id="PS51891">
    <property type="entry name" value="CENP_V_GFA"/>
    <property type="match status" value="1"/>
</dbReference>
<accession>A0AAD6D3I2</accession>
<keyword evidence="4" id="KW-0456">Lyase</keyword>
<reference evidence="6 7" key="1">
    <citation type="journal article" date="2023" name="IMA Fungus">
        <title>Comparative genomic study of the Penicillium genus elucidates a diverse pangenome and 15 lateral gene transfer events.</title>
        <authorList>
            <person name="Petersen C."/>
            <person name="Sorensen T."/>
            <person name="Nielsen M.R."/>
            <person name="Sondergaard T.E."/>
            <person name="Sorensen J.L."/>
            <person name="Fitzpatrick D.A."/>
            <person name="Frisvad J.C."/>
            <person name="Nielsen K.L."/>
        </authorList>
    </citation>
    <scope>NUCLEOTIDE SEQUENCE [LARGE SCALE GENOMIC DNA]</scope>
    <source>
        <strain evidence="6 7">IBT 35679</strain>
    </source>
</reference>
<dbReference type="EMBL" id="JAQIZZ010000003">
    <property type="protein sequence ID" value="KAJ5547301.1"/>
    <property type="molecule type" value="Genomic_DNA"/>
</dbReference>
<evidence type="ECO:0000256" key="2">
    <source>
        <dbReference type="ARBA" id="ARBA00022723"/>
    </source>
</evidence>
<proteinExistence type="inferred from homology"/>
<dbReference type="PANTHER" id="PTHR33337">
    <property type="entry name" value="GFA DOMAIN-CONTAINING PROTEIN"/>
    <property type="match status" value="1"/>
</dbReference>
<evidence type="ECO:0000256" key="1">
    <source>
        <dbReference type="ARBA" id="ARBA00005495"/>
    </source>
</evidence>
<dbReference type="SUPFAM" id="SSF51316">
    <property type="entry name" value="Mss4-like"/>
    <property type="match status" value="1"/>
</dbReference>
<comment type="similarity">
    <text evidence="1">Belongs to the Gfa family.</text>
</comment>
<keyword evidence="7" id="KW-1185">Reference proteome</keyword>
<organism evidence="6 7">
    <name type="scientific">Penicillium frequentans</name>
    <dbReference type="NCBI Taxonomy" id="3151616"/>
    <lineage>
        <taxon>Eukaryota</taxon>
        <taxon>Fungi</taxon>
        <taxon>Dikarya</taxon>
        <taxon>Ascomycota</taxon>
        <taxon>Pezizomycotina</taxon>
        <taxon>Eurotiomycetes</taxon>
        <taxon>Eurotiomycetidae</taxon>
        <taxon>Eurotiales</taxon>
        <taxon>Aspergillaceae</taxon>
        <taxon>Penicillium</taxon>
    </lineage>
</organism>
<keyword evidence="3" id="KW-0862">Zinc</keyword>
<evidence type="ECO:0000259" key="5">
    <source>
        <dbReference type="PROSITE" id="PS51891"/>
    </source>
</evidence>
<evidence type="ECO:0000313" key="6">
    <source>
        <dbReference type="EMBL" id="KAJ5547301.1"/>
    </source>
</evidence>
<evidence type="ECO:0000313" key="7">
    <source>
        <dbReference type="Proteomes" id="UP001220324"/>
    </source>
</evidence>
<dbReference type="Pfam" id="PF04828">
    <property type="entry name" value="GFA"/>
    <property type="match status" value="1"/>
</dbReference>
<keyword evidence="2" id="KW-0479">Metal-binding</keyword>